<evidence type="ECO:0000256" key="4">
    <source>
        <dbReference type="PROSITE-ProRule" id="PRU00433"/>
    </source>
</evidence>
<keyword evidence="1 4" id="KW-0349">Heme</keyword>
<dbReference type="GO" id="GO:0009055">
    <property type="term" value="F:electron transfer activity"/>
    <property type="evidence" value="ECO:0007669"/>
    <property type="project" value="InterPro"/>
</dbReference>
<dbReference type="AlphaFoldDB" id="A0A2U3LAW1"/>
<evidence type="ECO:0000313" key="8">
    <source>
        <dbReference type="Proteomes" id="UP000238701"/>
    </source>
</evidence>
<dbReference type="Pfam" id="PF13442">
    <property type="entry name" value="Cytochrome_CBB3"/>
    <property type="match status" value="1"/>
</dbReference>
<dbReference type="GO" id="GO:0046872">
    <property type="term" value="F:metal ion binding"/>
    <property type="evidence" value="ECO:0007669"/>
    <property type="project" value="UniProtKB-KW"/>
</dbReference>
<protein>
    <submittedName>
        <fullName evidence="7">Cytochrome c, class I</fullName>
    </submittedName>
</protein>
<evidence type="ECO:0000259" key="6">
    <source>
        <dbReference type="PROSITE" id="PS51007"/>
    </source>
</evidence>
<dbReference type="EMBL" id="OMOD01000188">
    <property type="protein sequence ID" value="SPF48960.1"/>
    <property type="molecule type" value="Genomic_DNA"/>
</dbReference>
<name>A0A2U3LAW1_9BACT</name>
<accession>A0A2U3LAW1</accession>
<dbReference type="SUPFAM" id="SSF46626">
    <property type="entry name" value="Cytochrome c"/>
    <property type="match status" value="1"/>
</dbReference>
<feature type="domain" description="Cytochrome c" evidence="6">
    <location>
        <begin position="23"/>
        <end position="100"/>
    </location>
</feature>
<keyword evidence="3 4" id="KW-0408">Iron</keyword>
<dbReference type="GO" id="GO:0020037">
    <property type="term" value="F:heme binding"/>
    <property type="evidence" value="ECO:0007669"/>
    <property type="project" value="InterPro"/>
</dbReference>
<keyword evidence="2 4" id="KW-0479">Metal-binding</keyword>
<keyword evidence="5" id="KW-0732">Signal</keyword>
<organism evidence="7 8">
    <name type="scientific">Candidatus Sulfotelmatobacter kueseliae</name>
    <dbReference type="NCBI Taxonomy" id="2042962"/>
    <lineage>
        <taxon>Bacteria</taxon>
        <taxon>Pseudomonadati</taxon>
        <taxon>Acidobacteriota</taxon>
        <taxon>Terriglobia</taxon>
        <taxon>Terriglobales</taxon>
        <taxon>Candidatus Korobacteraceae</taxon>
        <taxon>Candidatus Sulfotelmatobacter</taxon>
    </lineage>
</organism>
<reference evidence="8" key="1">
    <citation type="submission" date="2018-02" db="EMBL/GenBank/DDBJ databases">
        <authorList>
            <person name="Hausmann B."/>
        </authorList>
    </citation>
    <scope>NUCLEOTIDE SEQUENCE [LARGE SCALE GENOMIC DNA]</scope>
    <source>
        <strain evidence="8">Peat soil MAG SbA1</strain>
    </source>
</reference>
<feature type="chain" id="PRO_5015744898" evidence="5">
    <location>
        <begin position="26"/>
        <end position="100"/>
    </location>
</feature>
<proteinExistence type="predicted"/>
<evidence type="ECO:0000256" key="2">
    <source>
        <dbReference type="ARBA" id="ARBA00022723"/>
    </source>
</evidence>
<evidence type="ECO:0000256" key="5">
    <source>
        <dbReference type="SAM" id="SignalP"/>
    </source>
</evidence>
<dbReference type="PROSITE" id="PS51007">
    <property type="entry name" value="CYTC"/>
    <property type="match status" value="1"/>
</dbReference>
<dbReference type="Proteomes" id="UP000238701">
    <property type="component" value="Unassembled WGS sequence"/>
</dbReference>
<evidence type="ECO:0000256" key="1">
    <source>
        <dbReference type="ARBA" id="ARBA00022617"/>
    </source>
</evidence>
<evidence type="ECO:0000313" key="7">
    <source>
        <dbReference type="EMBL" id="SPF48960.1"/>
    </source>
</evidence>
<sequence>MRITHLLVLFLIVAMTAMLALPAFAADGAGTYKAKCAMCHGPNGEGKIGPAVKGTALTADQIVDLLAKGNDAKKAPHKKPISGLADDDAKAVADYVKSLK</sequence>
<dbReference type="InterPro" id="IPR036909">
    <property type="entry name" value="Cyt_c-like_dom_sf"/>
</dbReference>
<dbReference type="Gene3D" id="1.10.760.10">
    <property type="entry name" value="Cytochrome c-like domain"/>
    <property type="match status" value="1"/>
</dbReference>
<evidence type="ECO:0000256" key="3">
    <source>
        <dbReference type="ARBA" id="ARBA00023004"/>
    </source>
</evidence>
<dbReference type="InterPro" id="IPR009056">
    <property type="entry name" value="Cyt_c-like_dom"/>
</dbReference>
<feature type="signal peptide" evidence="5">
    <location>
        <begin position="1"/>
        <end position="25"/>
    </location>
</feature>
<gene>
    <name evidence="7" type="ORF">SBA1_90094</name>
</gene>